<evidence type="ECO:0000256" key="2">
    <source>
        <dbReference type="SAM" id="MobiDB-lite"/>
    </source>
</evidence>
<dbReference type="EMBL" id="CP010519">
    <property type="protein sequence ID" value="AJE80915.1"/>
    <property type="molecule type" value="Genomic_DNA"/>
</dbReference>
<dbReference type="InterPro" id="IPR036112">
    <property type="entry name" value="ComA_synth_sf"/>
</dbReference>
<comment type="similarity">
    <text evidence="1">Belongs to the phosphosulfolactate synthase family.</text>
</comment>
<dbReference type="AlphaFoldDB" id="A0A0B5ENN2"/>
<dbReference type="Pfam" id="PF02679">
    <property type="entry name" value="ComA"/>
    <property type="match status" value="1"/>
</dbReference>
<protein>
    <submittedName>
        <fullName evidence="3">Phosphosulfolactate synthase</fullName>
    </submittedName>
</protein>
<dbReference type="SUPFAM" id="SSF102110">
    <property type="entry name" value="(2r)-phospho-3-sulfolactate synthase ComA"/>
    <property type="match status" value="1"/>
</dbReference>
<dbReference type="InterPro" id="IPR013785">
    <property type="entry name" value="Aldolase_TIM"/>
</dbReference>
<sequence>MSRSPGGHATMFPHALQLPPRQDRPRTRGLTMVIDNGLPSRLFADTMADFGHLVDLVKFGWGTALVTPRLSRKTAVLNDLGIPYMFGGTLFEKFVAQDRVEGYVALCRNHECPYVEVSNGTIDLSASRKAGFIEKLAAEFTVISEVGFKDQPRSELLSPSQWIDAIRDDLSAGASRVILEARESGSSGICRPDGQLRIGLIEDILRAGFDTEKLVFEAPNKALQTYFVRRVGPEANLGNIAPRDLAAVETLRLGLRADTLLDDPLPRHASEDTHEDR</sequence>
<dbReference type="KEGG" id="sals:SLNWT_0539"/>
<proteinExistence type="inferred from homology"/>
<gene>
    <name evidence="3" type="ORF">SLNWT_0539</name>
</gene>
<evidence type="ECO:0000256" key="1">
    <source>
        <dbReference type="ARBA" id="ARBA00010424"/>
    </source>
</evidence>
<name>A0A0B5ENN2_STRA4</name>
<accession>A0A0B5ENN2</accession>
<reference evidence="3 4" key="1">
    <citation type="submission" date="2015-01" db="EMBL/GenBank/DDBJ databases">
        <title>Enhanced salinomycin production by adjusting the supply of polyketide extender units in Streptomyce albus DSM 41398.</title>
        <authorList>
            <person name="Lu C."/>
        </authorList>
    </citation>
    <scope>NUCLEOTIDE SEQUENCE [LARGE SCALE GENOMIC DNA]</scope>
    <source>
        <strain evidence="4">ATCC 21838 / DSM 41398 / FERM P-419 / JCM 4703 / NBRC 107858</strain>
    </source>
</reference>
<evidence type="ECO:0000313" key="4">
    <source>
        <dbReference type="Proteomes" id="UP000031523"/>
    </source>
</evidence>
<dbReference type="Proteomes" id="UP000031523">
    <property type="component" value="Chromosome"/>
</dbReference>
<feature type="region of interest" description="Disordered" evidence="2">
    <location>
        <begin position="1"/>
        <end position="26"/>
    </location>
</feature>
<keyword evidence="4" id="KW-1185">Reference proteome</keyword>
<evidence type="ECO:0000313" key="3">
    <source>
        <dbReference type="EMBL" id="AJE80915.1"/>
    </source>
</evidence>
<dbReference type="Gene3D" id="3.20.20.70">
    <property type="entry name" value="Aldolase class I"/>
    <property type="match status" value="1"/>
</dbReference>
<organism evidence="3 4">
    <name type="scientific">Streptomyces albus (strain ATCC 21838 / DSM 41398 / FERM P-419 / JCM 4703 / NBRC 107858)</name>
    <dbReference type="NCBI Taxonomy" id="1081613"/>
    <lineage>
        <taxon>Bacteria</taxon>
        <taxon>Bacillati</taxon>
        <taxon>Actinomycetota</taxon>
        <taxon>Actinomycetes</taxon>
        <taxon>Kitasatosporales</taxon>
        <taxon>Streptomycetaceae</taxon>
        <taxon>Streptomyces</taxon>
    </lineage>
</organism>
<dbReference type="InterPro" id="IPR003830">
    <property type="entry name" value="ComA_synth"/>
</dbReference>